<reference evidence="2" key="1">
    <citation type="submission" date="2023-07" db="EMBL/GenBank/DDBJ databases">
        <title>Shewanella mangrovi sp. nov., an acetaldehyde- degrading bacterium isolated from mangrove sediment.</title>
        <authorList>
            <person name="Liu Y."/>
        </authorList>
    </citation>
    <scope>NUCLEOTIDE SEQUENCE [LARGE SCALE GENOMIC DNA]</scope>
    <source>
        <strain evidence="2">C32</strain>
    </source>
</reference>
<dbReference type="EMBL" id="JAKOGG010000003">
    <property type="protein sequence ID" value="MCS4555863.1"/>
    <property type="molecule type" value="Genomic_DNA"/>
</dbReference>
<protein>
    <submittedName>
        <fullName evidence="1">VWA domain-containing protein</fullName>
    </submittedName>
</protein>
<dbReference type="InterPro" id="IPR008912">
    <property type="entry name" value="Uncharacterised_CoxE"/>
</dbReference>
<evidence type="ECO:0000313" key="1">
    <source>
        <dbReference type="EMBL" id="MCS4555863.1"/>
    </source>
</evidence>
<keyword evidence="2" id="KW-1185">Reference proteome</keyword>
<dbReference type="SUPFAM" id="SSF53300">
    <property type="entry name" value="vWA-like"/>
    <property type="match status" value="1"/>
</dbReference>
<accession>A0ABT2FHX2</accession>
<dbReference type="RefSeq" id="WP_238895275.1">
    <property type="nucleotide sequence ID" value="NZ_JAKOGG010000003.1"/>
</dbReference>
<dbReference type="PANTHER" id="PTHR30634:SF16">
    <property type="entry name" value="OUTER-MEMBRANE LIPOPROTEIN LOLB"/>
    <property type="match status" value="1"/>
</dbReference>
<dbReference type="InterPro" id="IPR050458">
    <property type="entry name" value="LolB"/>
</dbReference>
<sequence>MDYSLKQRWRLVLGRYAESLDNQLTPQQQQQDKVLDGLFQLGLEQRGFHLSGGLGASELPIIEWLDSAERLFPKSVNDTLQHQALEQFNVTELLQQPKVLDNISPSMGLLKQLMSINAHTNPKLAQQVQQIIRSVVDELFKQLQPRFNNKLSGRLNRQAHSPQKRLANLDWHTSIRKNLKHFDGERVRFERIYFHSRQQPQLPWHVILCIDQSGSMSASMIYSAVIAGILTRLPTVKLSLVVFDTQVVDLSVQADDPVKVLLATQLGGGTLIAKAWQYCQQLVETPARTVIATVSDFCEGGPERAMYQQAQQLIDSGVKMLGMTALSPESVPFYDSNATAQLSRLNMQIASLTPDHFANWLAKTMGFQQ</sequence>
<name>A0ABT2FHX2_9GAMM</name>
<evidence type="ECO:0000313" key="2">
    <source>
        <dbReference type="Proteomes" id="UP001201549"/>
    </source>
</evidence>
<gene>
    <name evidence="1" type="ORF">L9G74_05375</name>
</gene>
<dbReference type="Pfam" id="PF05762">
    <property type="entry name" value="VWA_CoxE"/>
    <property type="match status" value="1"/>
</dbReference>
<organism evidence="1 2">
    <name type="scientific">Shewanella electrica</name>
    <dbReference type="NCBI Taxonomy" id="515560"/>
    <lineage>
        <taxon>Bacteria</taxon>
        <taxon>Pseudomonadati</taxon>
        <taxon>Pseudomonadota</taxon>
        <taxon>Gammaproteobacteria</taxon>
        <taxon>Alteromonadales</taxon>
        <taxon>Shewanellaceae</taxon>
        <taxon>Shewanella</taxon>
    </lineage>
</organism>
<dbReference type="InterPro" id="IPR036465">
    <property type="entry name" value="vWFA_dom_sf"/>
</dbReference>
<dbReference type="Proteomes" id="UP001201549">
    <property type="component" value="Unassembled WGS sequence"/>
</dbReference>
<comment type="caution">
    <text evidence="1">The sequence shown here is derived from an EMBL/GenBank/DDBJ whole genome shotgun (WGS) entry which is preliminary data.</text>
</comment>
<dbReference type="PANTHER" id="PTHR30634">
    <property type="entry name" value="OUTER MEMBRANE LOLAB LIPOPROTEIN INSERTION APPARATUS"/>
    <property type="match status" value="1"/>
</dbReference>
<dbReference type="Gene3D" id="3.40.50.410">
    <property type="entry name" value="von Willebrand factor, type A domain"/>
    <property type="match status" value="1"/>
</dbReference>
<proteinExistence type="predicted"/>